<evidence type="ECO:0000313" key="1">
    <source>
        <dbReference type="EMBL" id="THF63739.1"/>
    </source>
</evidence>
<organism evidence="1 2">
    <name type="scientific">Pseudothauera nasutitermitis</name>
    <dbReference type="NCBI Taxonomy" id="2565930"/>
    <lineage>
        <taxon>Bacteria</taxon>
        <taxon>Pseudomonadati</taxon>
        <taxon>Pseudomonadota</taxon>
        <taxon>Betaproteobacteria</taxon>
        <taxon>Rhodocyclales</taxon>
        <taxon>Zoogloeaceae</taxon>
        <taxon>Pseudothauera</taxon>
    </lineage>
</organism>
<proteinExistence type="predicted"/>
<evidence type="ECO:0000313" key="2">
    <source>
        <dbReference type="Proteomes" id="UP000308430"/>
    </source>
</evidence>
<sequence>MEGNDEQQMDWLRRWACRQPDDDEPQRGNGAIALRCLATIHAAAGQIQHHDNPAANDPAARMLVLLLCAMTARNRSLYARSCANCSNRFSCPPIPLNPTP</sequence>
<reference evidence="1 2" key="1">
    <citation type="submission" date="2019-04" db="EMBL/GenBank/DDBJ databases">
        <title>Azoarcus nasutitermitis sp. nov. isolated from termite nest.</title>
        <authorList>
            <person name="Lin S.-Y."/>
            <person name="Hameed A."/>
            <person name="Hsu Y.-H."/>
            <person name="Young C.-C."/>
        </authorList>
    </citation>
    <scope>NUCLEOTIDE SEQUENCE [LARGE SCALE GENOMIC DNA]</scope>
    <source>
        <strain evidence="1 2">CC-YHH838</strain>
    </source>
</reference>
<name>A0A4S4AUT6_9RHOO</name>
<keyword evidence="2" id="KW-1185">Reference proteome</keyword>
<dbReference type="Proteomes" id="UP000308430">
    <property type="component" value="Unassembled WGS sequence"/>
</dbReference>
<dbReference type="RefSeq" id="WP_136348900.1">
    <property type="nucleotide sequence ID" value="NZ_SSOC01000005.1"/>
</dbReference>
<accession>A0A4S4AUT6</accession>
<gene>
    <name evidence="1" type="ORF">E6C76_14215</name>
</gene>
<dbReference type="EMBL" id="SSOC01000005">
    <property type="protein sequence ID" value="THF63739.1"/>
    <property type="molecule type" value="Genomic_DNA"/>
</dbReference>
<comment type="caution">
    <text evidence="1">The sequence shown here is derived from an EMBL/GenBank/DDBJ whole genome shotgun (WGS) entry which is preliminary data.</text>
</comment>
<dbReference type="OrthoDB" id="9920932at2"/>
<dbReference type="AlphaFoldDB" id="A0A4S4AUT6"/>
<protein>
    <submittedName>
        <fullName evidence="1">Uncharacterized protein</fullName>
    </submittedName>
</protein>